<dbReference type="EMBL" id="CACRTF010000017">
    <property type="protein sequence ID" value="VYT47970.1"/>
    <property type="molecule type" value="Genomic_DNA"/>
</dbReference>
<dbReference type="GO" id="GO:0000150">
    <property type="term" value="F:DNA strand exchange activity"/>
    <property type="evidence" value="ECO:0007669"/>
    <property type="project" value="InterPro"/>
</dbReference>
<dbReference type="Pfam" id="PF00239">
    <property type="entry name" value="Resolvase"/>
    <property type="match status" value="1"/>
</dbReference>
<dbReference type="PROSITE" id="PS51736">
    <property type="entry name" value="RECOMBINASES_3"/>
    <property type="match status" value="1"/>
</dbReference>
<dbReference type="PANTHER" id="PTHR30461:SF23">
    <property type="entry name" value="DNA RECOMBINASE-RELATED"/>
    <property type="match status" value="1"/>
</dbReference>
<dbReference type="Gene3D" id="3.40.50.1390">
    <property type="entry name" value="Resolvase, N-terminal catalytic domain"/>
    <property type="match status" value="1"/>
</dbReference>
<name>A0A6N2X2D5_9FIRM</name>
<evidence type="ECO:0000313" key="2">
    <source>
        <dbReference type="EMBL" id="VYT47970.1"/>
    </source>
</evidence>
<accession>A0A6N2X2D5</accession>
<dbReference type="InterPro" id="IPR006119">
    <property type="entry name" value="Resolv_N"/>
</dbReference>
<sequence>MKAYFYCRVAHDDSFSLEQQAAKLRRYAEQAGYTIVGVAAEHGSGLTLDRPALQELTEAVLAGKVDVVLVNSLDRLGRDWGMTKQYIDLLTEHKVKLLCVRERMMIDSSSFSPFFT</sequence>
<dbReference type="InterPro" id="IPR036162">
    <property type="entry name" value="Resolvase-like_N_sf"/>
</dbReference>
<reference evidence="2" key="1">
    <citation type="submission" date="2019-11" db="EMBL/GenBank/DDBJ databases">
        <authorList>
            <person name="Feng L."/>
        </authorList>
    </citation>
    <scope>NUCLEOTIDE SEQUENCE</scope>
    <source>
        <strain evidence="2">CbolteaeLFYP116</strain>
    </source>
</reference>
<gene>
    <name evidence="2" type="ORF">CBLFYP116_04272</name>
</gene>
<dbReference type="RefSeq" id="WP_156703769.1">
    <property type="nucleotide sequence ID" value="NZ_CACRTF010000017.1"/>
</dbReference>
<dbReference type="AlphaFoldDB" id="A0A6N2X2D5"/>
<feature type="domain" description="Resolvase/invertase-type recombinase catalytic" evidence="1">
    <location>
        <begin position="2"/>
        <end position="116"/>
    </location>
</feature>
<dbReference type="PANTHER" id="PTHR30461">
    <property type="entry name" value="DNA-INVERTASE FROM LAMBDOID PROPHAGE"/>
    <property type="match status" value="1"/>
</dbReference>
<protein>
    <recommendedName>
        <fullName evidence="1">Resolvase/invertase-type recombinase catalytic domain-containing protein</fullName>
    </recommendedName>
</protein>
<organism evidence="2">
    <name type="scientific">Enterocloster bolteae</name>
    <dbReference type="NCBI Taxonomy" id="208479"/>
    <lineage>
        <taxon>Bacteria</taxon>
        <taxon>Bacillati</taxon>
        <taxon>Bacillota</taxon>
        <taxon>Clostridia</taxon>
        <taxon>Lachnospirales</taxon>
        <taxon>Lachnospiraceae</taxon>
        <taxon>Enterocloster</taxon>
    </lineage>
</organism>
<dbReference type="InterPro" id="IPR050639">
    <property type="entry name" value="SSR_resolvase"/>
</dbReference>
<dbReference type="SUPFAM" id="SSF53041">
    <property type="entry name" value="Resolvase-like"/>
    <property type="match status" value="1"/>
</dbReference>
<dbReference type="GO" id="GO:0003677">
    <property type="term" value="F:DNA binding"/>
    <property type="evidence" value="ECO:0007669"/>
    <property type="project" value="InterPro"/>
</dbReference>
<dbReference type="SMART" id="SM00857">
    <property type="entry name" value="Resolvase"/>
    <property type="match status" value="1"/>
</dbReference>
<evidence type="ECO:0000259" key="1">
    <source>
        <dbReference type="PROSITE" id="PS51736"/>
    </source>
</evidence>
<proteinExistence type="predicted"/>